<proteinExistence type="predicted"/>
<gene>
    <name evidence="2" type="ORF">GCM10023231_35340</name>
</gene>
<organism evidence="2 3">
    <name type="scientific">Olivibacter ginsenosidimutans</name>
    <dbReference type="NCBI Taxonomy" id="1176537"/>
    <lineage>
        <taxon>Bacteria</taxon>
        <taxon>Pseudomonadati</taxon>
        <taxon>Bacteroidota</taxon>
        <taxon>Sphingobacteriia</taxon>
        <taxon>Sphingobacteriales</taxon>
        <taxon>Sphingobacteriaceae</taxon>
        <taxon>Olivibacter</taxon>
    </lineage>
</organism>
<feature type="domain" description="HEPN" evidence="1">
    <location>
        <begin position="126"/>
        <end position="257"/>
    </location>
</feature>
<protein>
    <recommendedName>
        <fullName evidence="1">HEPN domain-containing protein</fullName>
    </recommendedName>
</protein>
<dbReference type="RefSeq" id="WP_345233850.1">
    <property type="nucleotide sequence ID" value="NZ_BAABIQ010000043.1"/>
</dbReference>
<comment type="caution">
    <text evidence="2">The sequence shown here is derived from an EMBL/GenBank/DDBJ whole genome shotgun (WGS) entry which is preliminary data.</text>
</comment>
<dbReference type="InterPro" id="IPR007842">
    <property type="entry name" value="HEPN_dom"/>
</dbReference>
<reference evidence="3" key="1">
    <citation type="journal article" date="2019" name="Int. J. Syst. Evol. Microbiol.">
        <title>The Global Catalogue of Microorganisms (GCM) 10K type strain sequencing project: providing services to taxonomists for standard genome sequencing and annotation.</title>
        <authorList>
            <consortium name="The Broad Institute Genomics Platform"/>
            <consortium name="The Broad Institute Genome Sequencing Center for Infectious Disease"/>
            <person name="Wu L."/>
            <person name="Ma J."/>
        </authorList>
    </citation>
    <scope>NUCLEOTIDE SEQUENCE [LARGE SCALE GENOMIC DNA]</scope>
    <source>
        <strain evidence="3">JCM 18200</strain>
    </source>
</reference>
<sequence>MEILQSILEKLAEKMPLDSVYEFSYRFQGIAQSRLLVVIDSKCQVSAKTLEPMAELCLAETPKHRFRLIPYGELKTAIQHGALYYVLACRQPHQKLIIGKKPLPSPTRKELESIRTKAQEHYEKAKAKQEDFLEGMEFYRSKGNFSQALFMLHQAAELTFRGMENAVFKRDRPSHSLQDHLKLTSQYLPECSKLFDKEEPYFYRLLKLIDQSYTAVRYQRNFEVDPEELEQLTSKLLPILTWCTQYVQDCMAELDEMIRHAEDEALTEVYAPANAIKSIQVSLPKKLLSHLHAEQTQAFTTICTNLIKRESLQQLLLIGLEANNTNKLLTYLPETSAPQTKNVHCFVLGISMQNGVAKSHSIDHPQLRVTVILTSVTHASRALEKKNRFFIQTLTNGSTLYRDSKTDKLGIPSADWVQTLDKARAAWNYRKYKAETFLNCAQLSLEQRKDTHITLFLISQSMEQLCIGLIYACLGYHADQCNIPFLLQVTKLISPKLADCFTVDGVSVSPSILKSISNSLHAVRYKKEAAPSDTELKTAMACYDRFQTIAKECCENNLITLENMILQSQPIPSEHSDYTADDTSAVIPSNSVAV</sequence>
<keyword evidence="3" id="KW-1185">Reference proteome</keyword>
<dbReference type="EMBL" id="BAABIQ010000043">
    <property type="protein sequence ID" value="GAA4803281.1"/>
    <property type="molecule type" value="Genomic_DNA"/>
</dbReference>
<dbReference type="SUPFAM" id="SSF81593">
    <property type="entry name" value="Nucleotidyltransferase substrate binding subunit/domain"/>
    <property type="match status" value="1"/>
</dbReference>
<dbReference type="Pfam" id="PF05168">
    <property type="entry name" value="HEPN"/>
    <property type="match status" value="1"/>
</dbReference>
<evidence type="ECO:0000313" key="2">
    <source>
        <dbReference type="EMBL" id="GAA4803281.1"/>
    </source>
</evidence>
<dbReference type="Proteomes" id="UP001501411">
    <property type="component" value="Unassembled WGS sequence"/>
</dbReference>
<dbReference type="Gene3D" id="1.20.120.330">
    <property type="entry name" value="Nucleotidyltransferases domain 2"/>
    <property type="match status" value="2"/>
</dbReference>
<evidence type="ECO:0000313" key="3">
    <source>
        <dbReference type="Proteomes" id="UP001501411"/>
    </source>
</evidence>
<name>A0ABP9C0P1_9SPHI</name>
<evidence type="ECO:0000259" key="1">
    <source>
        <dbReference type="PROSITE" id="PS50910"/>
    </source>
</evidence>
<dbReference type="PROSITE" id="PS50910">
    <property type="entry name" value="HEPN"/>
    <property type="match status" value="1"/>
</dbReference>
<accession>A0ABP9C0P1</accession>